<feature type="domain" description="SET" evidence="2">
    <location>
        <begin position="20"/>
        <end position="286"/>
    </location>
</feature>
<dbReference type="PROSITE" id="PS50280">
    <property type="entry name" value="SET"/>
    <property type="match status" value="1"/>
</dbReference>
<name>A0A7G2C018_9TRYP</name>
<accession>A0A7G2C018</accession>
<dbReference type="EMBL" id="LR877145">
    <property type="protein sequence ID" value="CAD2212986.1"/>
    <property type="molecule type" value="Genomic_DNA"/>
</dbReference>
<dbReference type="PANTHER" id="PTHR13271:SF133">
    <property type="entry name" value="SET DOMAIN-CONTAINING PROTEIN"/>
    <property type="match status" value="1"/>
</dbReference>
<dbReference type="SUPFAM" id="SSF82199">
    <property type="entry name" value="SET domain"/>
    <property type="match status" value="1"/>
</dbReference>
<keyword evidence="1" id="KW-0175">Coiled coil</keyword>
<keyword evidence="4" id="KW-1185">Reference proteome</keyword>
<dbReference type="GO" id="GO:0016279">
    <property type="term" value="F:protein-lysine N-methyltransferase activity"/>
    <property type="evidence" value="ECO:0007669"/>
    <property type="project" value="TreeGrafter"/>
</dbReference>
<organism evidence="3 4">
    <name type="scientific">Angomonas deanei</name>
    <dbReference type="NCBI Taxonomy" id="59799"/>
    <lineage>
        <taxon>Eukaryota</taxon>
        <taxon>Discoba</taxon>
        <taxon>Euglenozoa</taxon>
        <taxon>Kinetoplastea</taxon>
        <taxon>Metakinetoplastina</taxon>
        <taxon>Trypanosomatida</taxon>
        <taxon>Trypanosomatidae</taxon>
        <taxon>Strigomonadinae</taxon>
        <taxon>Angomonas</taxon>
    </lineage>
</organism>
<dbReference type="InterPro" id="IPR046341">
    <property type="entry name" value="SET_dom_sf"/>
</dbReference>
<dbReference type="Pfam" id="PF00856">
    <property type="entry name" value="SET"/>
    <property type="match status" value="1"/>
</dbReference>
<dbReference type="Gene3D" id="3.90.1410.10">
    <property type="entry name" value="set domain protein methyltransferase, domain 1"/>
    <property type="match status" value="1"/>
</dbReference>
<dbReference type="VEuPathDB" id="TriTrypDB:ADEAN_000042200"/>
<dbReference type="Proteomes" id="UP000515908">
    <property type="component" value="Chromosome 01"/>
</dbReference>
<evidence type="ECO:0000313" key="3">
    <source>
        <dbReference type="EMBL" id="CAD2212986.1"/>
    </source>
</evidence>
<evidence type="ECO:0000259" key="2">
    <source>
        <dbReference type="PROSITE" id="PS50280"/>
    </source>
</evidence>
<dbReference type="PANTHER" id="PTHR13271">
    <property type="entry name" value="UNCHARACTERIZED PUTATIVE METHYLTRANSFERASE"/>
    <property type="match status" value="1"/>
</dbReference>
<evidence type="ECO:0000313" key="4">
    <source>
        <dbReference type="Proteomes" id="UP000515908"/>
    </source>
</evidence>
<gene>
    <name evidence="3" type="ORF">ADEAN_000042200</name>
</gene>
<dbReference type="CDD" id="cd10527">
    <property type="entry name" value="SET_LSMT"/>
    <property type="match status" value="1"/>
</dbReference>
<dbReference type="InterPro" id="IPR001214">
    <property type="entry name" value="SET_dom"/>
</dbReference>
<reference evidence="3 4" key="1">
    <citation type="submission" date="2020-08" db="EMBL/GenBank/DDBJ databases">
        <authorList>
            <person name="Newling K."/>
            <person name="Davey J."/>
            <person name="Forrester S."/>
        </authorList>
    </citation>
    <scope>NUCLEOTIDE SEQUENCE [LARGE SCALE GENOMIC DNA]</scope>
    <source>
        <strain evidence="4">Crithidia deanei Carvalho (ATCC PRA-265)</strain>
    </source>
</reference>
<feature type="coiled-coil region" evidence="1">
    <location>
        <begin position="324"/>
        <end position="355"/>
    </location>
</feature>
<evidence type="ECO:0000256" key="1">
    <source>
        <dbReference type="SAM" id="Coils"/>
    </source>
</evidence>
<protein>
    <submittedName>
        <fullName evidence="3">SET domain containing protein, putative</fullName>
    </submittedName>
</protein>
<dbReference type="AlphaFoldDB" id="A0A7G2C018"/>
<sequence>MSYLGLKPSPELFAKFAKSEEIFLCPDVAFLVPTKTMGAGVFARCPLPAGTVVISCPISVALSPYEQPSLRAPCVEVLQGCFLKEGTLYTPRSEGTPKPSPPDHLSSSDPFFYMVMRLMAELCRPRSPWRLWLEACPRMPQHFFNLSDAQKTYLLGDSQTSDDRRLWTGVSEQLKEVDVAGRWAMAQLLMKEYPSLWPAQTSNGKDTTFELFCECLAHVLSRNFHREQLQGREGPYLLPGLDFLNHSFTPNTTFEVRGGGRKHEAAFTVVTNRPLVKGEQVYVSYGECGAARMVTQFQFINEPVRQRDKCRFAVNVLVGMALALRQEKGRTEQSAEENEKLRKELERRIDHLQRLGIVYDEGLYLSRPLTNGDAQHEAALQRYWTKMRDSKGKLLFVEDSTVSEEDDTFHDSVVQGLHQEVRFFCITFYLLIAVEEEVFDDIYRRMNKSWTPPQESASIAAAATKMKQEVAQQQLTKVEEMFPGNENTVRRFLLRGALQSEMDTLKFFMDTFFTC</sequence>
<dbReference type="InterPro" id="IPR050600">
    <property type="entry name" value="SETD3_SETD6_MTase"/>
</dbReference>
<proteinExistence type="predicted"/>